<dbReference type="PROSITE" id="PS50851">
    <property type="entry name" value="CHEW"/>
    <property type="match status" value="1"/>
</dbReference>
<feature type="domain" description="CheW-like" evidence="15">
    <location>
        <begin position="524"/>
        <end position="659"/>
    </location>
</feature>
<evidence type="ECO:0000256" key="3">
    <source>
        <dbReference type="ARBA" id="ARBA00021495"/>
    </source>
</evidence>
<evidence type="ECO:0000256" key="2">
    <source>
        <dbReference type="ARBA" id="ARBA00012438"/>
    </source>
</evidence>
<dbReference type="FunFam" id="3.30.565.10:FF:000016">
    <property type="entry name" value="Chemotaxis protein CheA, putative"/>
    <property type="match status" value="1"/>
</dbReference>
<evidence type="ECO:0000256" key="9">
    <source>
        <dbReference type="ARBA" id="ARBA00022840"/>
    </source>
</evidence>
<comment type="catalytic activity">
    <reaction evidence="1">
        <text>ATP + protein L-histidine = ADP + protein N-phospho-L-histidine.</text>
        <dbReference type="EC" id="2.7.13.3"/>
    </reaction>
</comment>
<evidence type="ECO:0000256" key="11">
    <source>
        <dbReference type="ARBA" id="ARBA00035100"/>
    </source>
</evidence>
<dbReference type="PANTHER" id="PTHR43395:SF10">
    <property type="entry name" value="CHEMOTAXIS PROTEIN CHEA"/>
    <property type="match status" value="1"/>
</dbReference>
<keyword evidence="9" id="KW-0067">ATP-binding</keyword>
<dbReference type="Gene3D" id="1.10.287.560">
    <property type="entry name" value="Histidine kinase CheA-like, homodimeric domain"/>
    <property type="match status" value="1"/>
</dbReference>
<evidence type="ECO:0000256" key="5">
    <source>
        <dbReference type="ARBA" id="ARBA00022553"/>
    </source>
</evidence>
<dbReference type="SMART" id="SM00387">
    <property type="entry name" value="HATPase_c"/>
    <property type="match status" value="1"/>
</dbReference>
<dbReference type="GO" id="GO:0000155">
    <property type="term" value="F:phosphorelay sensor kinase activity"/>
    <property type="evidence" value="ECO:0007669"/>
    <property type="project" value="InterPro"/>
</dbReference>
<gene>
    <name evidence="17" type="ORF">ATO7_03390</name>
</gene>
<keyword evidence="18" id="KW-1185">Reference proteome</keyword>
<dbReference type="InterPro" id="IPR004105">
    <property type="entry name" value="CheA-like_dim"/>
</dbReference>
<keyword evidence="7" id="KW-0547">Nucleotide-binding</keyword>
<dbReference type="GO" id="GO:0005737">
    <property type="term" value="C:cytoplasm"/>
    <property type="evidence" value="ECO:0007669"/>
    <property type="project" value="InterPro"/>
</dbReference>
<dbReference type="Pfam" id="PF02895">
    <property type="entry name" value="H-kinase_dim"/>
    <property type="match status" value="1"/>
</dbReference>
<dbReference type="PROSITE" id="PS50894">
    <property type="entry name" value="HPT"/>
    <property type="match status" value="1"/>
</dbReference>
<dbReference type="SUPFAM" id="SSF47226">
    <property type="entry name" value="Histidine-containing phosphotransfer domain, HPT domain"/>
    <property type="match status" value="1"/>
</dbReference>
<evidence type="ECO:0000259" key="16">
    <source>
        <dbReference type="PROSITE" id="PS50894"/>
    </source>
</evidence>
<dbReference type="CDD" id="cd00088">
    <property type="entry name" value="HPT"/>
    <property type="match status" value="1"/>
</dbReference>
<evidence type="ECO:0000256" key="10">
    <source>
        <dbReference type="ARBA" id="ARBA00023012"/>
    </source>
</evidence>
<evidence type="ECO:0000256" key="8">
    <source>
        <dbReference type="ARBA" id="ARBA00022777"/>
    </source>
</evidence>
<dbReference type="STRING" id="1317117.ATO7_03390"/>
<dbReference type="InterPro" id="IPR036061">
    <property type="entry name" value="CheW-like_dom_sf"/>
</dbReference>
<dbReference type="Pfam" id="PF02518">
    <property type="entry name" value="HATPase_c"/>
    <property type="match status" value="1"/>
</dbReference>
<keyword evidence="4" id="KW-0145">Chemotaxis</keyword>
<dbReference type="SMART" id="SM00073">
    <property type="entry name" value="HPT"/>
    <property type="match status" value="1"/>
</dbReference>
<dbReference type="InterPro" id="IPR003594">
    <property type="entry name" value="HATPase_dom"/>
</dbReference>
<comment type="function">
    <text evidence="11">Involved in the transmission of sensory signals from the chemoreceptors to the flagellar motors. CheA is autophosphorylated; it can transfer its phosphate group to either CheB or CheY.</text>
</comment>
<dbReference type="InterPro" id="IPR036641">
    <property type="entry name" value="HPT_dom_sf"/>
</dbReference>
<dbReference type="PRINTS" id="PR00344">
    <property type="entry name" value="BCTRLSENSOR"/>
</dbReference>
<dbReference type="EMBL" id="AQQV01000001">
    <property type="protein sequence ID" value="ORE88887.1"/>
    <property type="molecule type" value="Genomic_DNA"/>
</dbReference>
<keyword evidence="10" id="KW-0902">Two-component regulatory system</keyword>
<evidence type="ECO:0000259" key="15">
    <source>
        <dbReference type="PROSITE" id="PS50851"/>
    </source>
</evidence>
<dbReference type="OrthoDB" id="9803176at2"/>
<dbReference type="PROSITE" id="PS50109">
    <property type="entry name" value="HIS_KIN"/>
    <property type="match status" value="1"/>
</dbReference>
<evidence type="ECO:0000313" key="17">
    <source>
        <dbReference type="EMBL" id="ORE88887.1"/>
    </source>
</evidence>
<dbReference type="Proteomes" id="UP000192342">
    <property type="component" value="Unassembled WGS sequence"/>
</dbReference>
<evidence type="ECO:0000313" key="18">
    <source>
        <dbReference type="Proteomes" id="UP000192342"/>
    </source>
</evidence>
<dbReference type="AlphaFoldDB" id="A0A1Y1SGV9"/>
<evidence type="ECO:0000256" key="6">
    <source>
        <dbReference type="ARBA" id="ARBA00022679"/>
    </source>
</evidence>
<organism evidence="17 18">
    <name type="scientific">Oceanococcus atlanticus</name>
    <dbReference type="NCBI Taxonomy" id="1317117"/>
    <lineage>
        <taxon>Bacteria</taxon>
        <taxon>Pseudomonadati</taxon>
        <taxon>Pseudomonadota</taxon>
        <taxon>Gammaproteobacteria</taxon>
        <taxon>Chromatiales</taxon>
        <taxon>Oceanococcaceae</taxon>
        <taxon>Oceanococcus</taxon>
    </lineage>
</organism>
<evidence type="ECO:0000256" key="4">
    <source>
        <dbReference type="ARBA" id="ARBA00022500"/>
    </source>
</evidence>
<keyword evidence="5 12" id="KW-0597">Phosphoprotein</keyword>
<dbReference type="SMART" id="SM01231">
    <property type="entry name" value="H-kinase_dim"/>
    <property type="match status" value="1"/>
</dbReference>
<feature type="region of interest" description="Disordered" evidence="13">
    <location>
        <begin position="245"/>
        <end position="275"/>
    </location>
</feature>
<proteinExistence type="predicted"/>
<feature type="compositionally biased region" description="Low complexity" evidence="13">
    <location>
        <begin position="253"/>
        <end position="270"/>
    </location>
</feature>
<accession>A0A1Y1SGV9</accession>
<feature type="domain" description="HPt" evidence="16">
    <location>
        <begin position="1"/>
        <end position="105"/>
    </location>
</feature>
<dbReference type="SUPFAM" id="SSF50341">
    <property type="entry name" value="CheW-like"/>
    <property type="match status" value="1"/>
</dbReference>
<evidence type="ECO:0000256" key="1">
    <source>
        <dbReference type="ARBA" id="ARBA00000085"/>
    </source>
</evidence>
<feature type="domain" description="Histidine kinase" evidence="14">
    <location>
        <begin position="289"/>
        <end position="522"/>
    </location>
</feature>
<evidence type="ECO:0000256" key="12">
    <source>
        <dbReference type="PROSITE-ProRule" id="PRU00110"/>
    </source>
</evidence>
<dbReference type="PANTHER" id="PTHR43395">
    <property type="entry name" value="SENSOR HISTIDINE KINASE CHEA"/>
    <property type="match status" value="1"/>
</dbReference>
<evidence type="ECO:0000256" key="7">
    <source>
        <dbReference type="ARBA" id="ARBA00022741"/>
    </source>
</evidence>
<comment type="caution">
    <text evidence="17">The sequence shown here is derived from an EMBL/GenBank/DDBJ whole genome shotgun (WGS) entry which is preliminary data.</text>
</comment>
<feature type="modified residue" description="Phosphohistidine" evidence="12">
    <location>
        <position position="48"/>
    </location>
</feature>
<dbReference type="SUPFAM" id="SSF47384">
    <property type="entry name" value="Homodimeric domain of signal transducing histidine kinase"/>
    <property type="match status" value="1"/>
</dbReference>
<dbReference type="GO" id="GO:0006935">
    <property type="term" value="P:chemotaxis"/>
    <property type="evidence" value="ECO:0007669"/>
    <property type="project" value="UniProtKB-KW"/>
</dbReference>
<dbReference type="Pfam" id="PF01627">
    <property type="entry name" value="Hpt"/>
    <property type="match status" value="1"/>
</dbReference>
<dbReference type="InterPro" id="IPR004358">
    <property type="entry name" value="Sig_transdc_His_kin-like_C"/>
</dbReference>
<dbReference type="SUPFAM" id="SSF55874">
    <property type="entry name" value="ATPase domain of HSP90 chaperone/DNA topoisomerase II/histidine kinase"/>
    <property type="match status" value="1"/>
</dbReference>
<evidence type="ECO:0000259" key="14">
    <source>
        <dbReference type="PROSITE" id="PS50109"/>
    </source>
</evidence>
<dbReference type="Pfam" id="PF01584">
    <property type="entry name" value="CheW"/>
    <property type="match status" value="1"/>
</dbReference>
<dbReference type="Gene3D" id="2.30.30.40">
    <property type="entry name" value="SH3 Domains"/>
    <property type="match status" value="1"/>
</dbReference>
<keyword evidence="6" id="KW-0808">Transferase</keyword>
<dbReference type="GO" id="GO:0005524">
    <property type="term" value="F:ATP binding"/>
    <property type="evidence" value="ECO:0007669"/>
    <property type="project" value="UniProtKB-KW"/>
</dbReference>
<sequence>MSIDMKQFHQTFFEESFEGLQAMEAALLTLDPDTADSETVNTIFRAAHSIKGGAGTFGFSEIATFTHDLETLLDQVRAGQRVPDGALTDLVLRSVDVLRDMLEGARDGRDDEVANAASVRAEIQTMLNQDAALAQRPVSTVDEATPAGWTIHFKPHRDIMLTGNDPLRILRELARLGEATIEVDAEALPNYPDVDPEQCYLRWTVSLQGEVSENDIREVFAWVEDECDLSIEACADSAPAQTELEPDVAVGDTAPATTPKAAATARPAPASKDGGSIRVATEKIDQLINLVGELVITQSMLEQTARALDPVTNELLLSGLSELERNTRHLQEAVMSTRMLPVDFVFSRFPRVVRDTATRLGKQVALQTSGEGAELDKGVIEKIVDPLNHIVRNAIDHGIEMPAEREAAGKPAQASIRLSAWHQGGHIAIQVSDDGKGLNRDKILSKARDAGMNLPDNLPDSEVWQLIFAPGLSTAAEVTDISGRGVGMDVVRRNIQSLGGTVDIESQADVGTRVTIRLPLTLAILDGMSVRVGEEIYILPLNSVVESLQPQLGDVKSMAGSARLMQVRGEFLPLLSLRELFGVAGQDLPLDQGIVVIAEAEGRQVALIVDELVGQQQVVIKSLERNYRRVSGISGATILGDGRVALILDVGEVIRSRQLAAAA</sequence>
<dbReference type="EC" id="2.7.13.3" evidence="2"/>
<dbReference type="RefSeq" id="WP_083559530.1">
    <property type="nucleotide sequence ID" value="NZ_AQQV01000001.1"/>
</dbReference>
<protein>
    <recommendedName>
        <fullName evidence="3">Chemotaxis protein CheA</fullName>
        <ecNumber evidence="2">2.7.13.3</ecNumber>
    </recommendedName>
</protein>
<dbReference type="InterPro" id="IPR036097">
    <property type="entry name" value="HisK_dim/P_sf"/>
</dbReference>
<dbReference type="InterPro" id="IPR036890">
    <property type="entry name" value="HATPase_C_sf"/>
</dbReference>
<dbReference type="InterPro" id="IPR037006">
    <property type="entry name" value="CheA-like_homodim_sf"/>
</dbReference>
<reference evidence="17 18" key="1">
    <citation type="submission" date="2013-04" db="EMBL/GenBank/DDBJ databases">
        <title>Oceanococcus atlanticus 22II-S10r2 Genome Sequencing.</title>
        <authorList>
            <person name="Lai Q."/>
            <person name="Li G."/>
            <person name="Shao Z."/>
        </authorList>
    </citation>
    <scope>NUCLEOTIDE SEQUENCE [LARGE SCALE GENOMIC DNA]</scope>
    <source>
        <strain evidence="17 18">22II-S10r2</strain>
    </source>
</reference>
<dbReference type="InterPro" id="IPR051315">
    <property type="entry name" value="Bact_Chemotaxis_CheA"/>
</dbReference>
<dbReference type="FunFam" id="2.30.30.40:FF:000048">
    <property type="entry name" value="Chemotaxis protein CheA, putative"/>
    <property type="match status" value="1"/>
</dbReference>
<evidence type="ECO:0000256" key="13">
    <source>
        <dbReference type="SAM" id="MobiDB-lite"/>
    </source>
</evidence>
<name>A0A1Y1SGV9_9GAMM</name>
<dbReference type="InterPro" id="IPR008207">
    <property type="entry name" value="Sig_transdc_His_kin_Hpt_dom"/>
</dbReference>
<dbReference type="Gene3D" id="3.30.565.10">
    <property type="entry name" value="Histidine kinase-like ATPase, C-terminal domain"/>
    <property type="match status" value="1"/>
</dbReference>
<dbReference type="InterPro" id="IPR002545">
    <property type="entry name" value="CheW-lke_dom"/>
</dbReference>
<dbReference type="CDD" id="cd16916">
    <property type="entry name" value="HATPase_CheA-like"/>
    <property type="match status" value="1"/>
</dbReference>
<dbReference type="InterPro" id="IPR005467">
    <property type="entry name" value="His_kinase_dom"/>
</dbReference>
<keyword evidence="8" id="KW-0418">Kinase</keyword>
<dbReference type="Gene3D" id="1.20.120.160">
    <property type="entry name" value="HPT domain"/>
    <property type="match status" value="1"/>
</dbReference>
<dbReference type="SMART" id="SM00260">
    <property type="entry name" value="CheW"/>
    <property type="match status" value="1"/>
</dbReference>
<dbReference type="CDD" id="cd00731">
    <property type="entry name" value="CheA_reg"/>
    <property type="match status" value="1"/>
</dbReference>